<name>A0A1C6UGS7_9ACTN</name>
<dbReference type="EMBL" id="FMIA01000002">
    <property type="protein sequence ID" value="SCL53182.1"/>
    <property type="molecule type" value="Genomic_DNA"/>
</dbReference>
<dbReference type="PANTHER" id="PTHR45947:SF3">
    <property type="entry name" value="SULFOQUINOVOSYL TRANSFERASE SQD2"/>
    <property type="match status" value="1"/>
</dbReference>
<dbReference type="GO" id="GO:0016757">
    <property type="term" value="F:glycosyltransferase activity"/>
    <property type="evidence" value="ECO:0007669"/>
    <property type="project" value="TreeGrafter"/>
</dbReference>
<reference evidence="1 2" key="1">
    <citation type="submission" date="2016-06" db="EMBL/GenBank/DDBJ databases">
        <authorList>
            <person name="Kjaerup R.B."/>
            <person name="Dalgaard T.S."/>
            <person name="Juul-Madsen H.R."/>
        </authorList>
    </citation>
    <scope>NUCLEOTIDE SEQUENCE [LARGE SCALE GENOMIC DNA]</scope>
    <source>
        <strain evidence="1 2">DSM 45577</strain>
    </source>
</reference>
<dbReference type="OrthoDB" id="3371840at2"/>
<evidence type="ECO:0000313" key="1">
    <source>
        <dbReference type="EMBL" id="SCL53182.1"/>
    </source>
</evidence>
<dbReference type="PANTHER" id="PTHR45947">
    <property type="entry name" value="SULFOQUINOVOSYL TRANSFERASE SQD2"/>
    <property type="match status" value="1"/>
</dbReference>
<organism evidence="1 2">
    <name type="scientific">Micromonospora yangpuensis</name>
    <dbReference type="NCBI Taxonomy" id="683228"/>
    <lineage>
        <taxon>Bacteria</taxon>
        <taxon>Bacillati</taxon>
        <taxon>Actinomycetota</taxon>
        <taxon>Actinomycetes</taxon>
        <taxon>Micromonosporales</taxon>
        <taxon>Micromonosporaceae</taxon>
        <taxon>Micromonospora</taxon>
    </lineage>
</organism>
<keyword evidence="2" id="KW-1185">Reference proteome</keyword>
<evidence type="ECO:0000313" key="2">
    <source>
        <dbReference type="Proteomes" id="UP000198937"/>
    </source>
</evidence>
<protein>
    <submittedName>
        <fullName evidence="1">Glycosyltransferase involved in cell wall bisynthesis</fullName>
    </submittedName>
</protein>
<dbReference type="CDD" id="cd03801">
    <property type="entry name" value="GT4_PimA-like"/>
    <property type="match status" value="1"/>
</dbReference>
<dbReference type="Gene3D" id="3.40.50.2000">
    <property type="entry name" value="Glycogen Phosphorylase B"/>
    <property type="match status" value="1"/>
</dbReference>
<dbReference type="STRING" id="683228.GA0070617_2291"/>
<dbReference type="InterPro" id="IPR050194">
    <property type="entry name" value="Glycosyltransferase_grp1"/>
</dbReference>
<keyword evidence="1" id="KW-0808">Transferase</keyword>
<dbReference type="Pfam" id="PF13692">
    <property type="entry name" value="Glyco_trans_1_4"/>
    <property type="match status" value="1"/>
</dbReference>
<accession>A0A1C6UGS7</accession>
<dbReference type="RefSeq" id="WP_091436253.1">
    <property type="nucleotide sequence ID" value="NZ_BMMJ01000004.1"/>
</dbReference>
<proteinExistence type="predicted"/>
<sequence length="360" mass="39590">MFLFVLQCPTPHHTPLFDRLHAAWPGRVHVYYRFDREEQTRGWGDQRPRHPYTVLTNPSGRRALLRSLSAPTLEVVCLFGYRGWAHILSALTARVRRIPLIVRCDSNVRAELARPPLRRWLKRHYLRGLLGQPEIWAVGSANAAYWRLLGFDRLQLVPFALPELPRGAEQAAALRVGWELTDRFVFGYVGRLEELKGVTDLLAAFDLVRNRLPAGSVGLVLVGTGSLTASVTAHVARRPADCRFLGPVAHDRLGAVYAAADVVVVPSRWEPWGLVVNEALGLGTPVVASDEVAAADDLVAAGNGRRFPAGDVGGLAEAMLAEYRLGARRLPRLVAADTAGTMARRLRHLVSEEAPADAPV</sequence>
<dbReference type="AlphaFoldDB" id="A0A1C6UGS7"/>
<gene>
    <name evidence="1" type="ORF">GA0070617_2291</name>
</gene>
<dbReference type="Proteomes" id="UP000198937">
    <property type="component" value="Unassembled WGS sequence"/>
</dbReference>
<dbReference type="SUPFAM" id="SSF53756">
    <property type="entry name" value="UDP-Glycosyltransferase/glycogen phosphorylase"/>
    <property type="match status" value="1"/>
</dbReference>